<comment type="similarity">
    <text evidence="8">Belongs to the protein kinase superfamily. Ser/Thr protein kinase family. MAP kinase subfamily.</text>
</comment>
<dbReference type="AlphaFoldDB" id="A0A1Y1UR62"/>
<evidence type="ECO:0000256" key="2">
    <source>
        <dbReference type="ARBA" id="ARBA00022527"/>
    </source>
</evidence>
<dbReference type="GO" id="GO:0005524">
    <property type="term" value="F:ATP binding"/>
    <property type="evidence" value="ECO:0007669"/>
    <property type="project" value="UniProtKB-UniRule"/>
</dbReference>
<dbReference type="InterPro" id="IPR008271">
    <property type="entry name" value="Ser/Thr_kinase_AS"/>
</dbReference>
<dbReference type="SMART" id="SM00220">
    <property type="entry name" value="S_TKc"/>
    <property type="match status" value="1"/>
</dbReference>
<dbReference type="Gene3D" id="1.10.510.10">
    <property type="entry name" value="Transferase(Phosphotransferase) domain 1"/>
    <property type="match status" value="1"/>
</dbReference>
<keyword evidence="3 8" id="KW-0808">Transferase</keyword>
<reference evidence="11 12" key="1">
    <citation type="submission" date="2017-03" db="EMBL/GenBank/DDBJ databases">
        <title>Widespread Adenine N6-methylation of Active Genes in Fungi.</title>
        <authorList>
            <consortium name="DOE Joint Genome Institute"/>
            <person name="Mondo S.J."/>
            <person name="Dannebaum R.O."/>
            <person name="Kuo R.C."/>
            <person name="Louie K.B."/>
            <person name="Bewick A.J."/>
            <person name="Labutti K."/>
            <person name="Haridas S."/>
            <person name="Kuo A."/>
            <person name="Salamov A."/>
            <person name="Ahrendt S.R."/>
            <person name="Lau R."/>
            <person name="Bowen B.P."/>
            <person name="Lipzen A."/>
            <person name="Sullivan W."/>
            <person name="Andreopoulos W.B."/>
            <person name="Clum A."/>
            <person name="Lindquist E."/>
            <person name="Daum C."/>
            <person name="Northen T.R."/>
            <person name="Ramamoorthy G."/>
            <person name="Schmitz R.J."/>
            <person name="Gryganskyi A."/>
            <person name="Culley D."/>
            <person name="Magnuson J."/>
            <person name="James T.Y."/>
            <person name="O'Malley M.A."/>
            <person name="Stajich J.E."/>
            <person name="Spatafora J.W."/>
            <person name="Visel A."/>
            <person name="Grigoriev I.V."/>
        </authorList>
    </citation>
    <scope>NUCLEOTIDE SEQUENCE [LARGE SCALE GENOMIC DNA]</scope>
    <source>
        <strain evidence="11 12">NRRL Y-17943</strain>
    </source>
</reference>
<dbReference type="GO" id="GO:0004707">
    <property type="term" value="F:MAP kinase activity"/>
    <property type="evidence" value="ECO:0007669"/>
    <property type="project" value="UniProtKB-EC"/>
</dbReference>
<comment type="activity regulation">
    <text evidence="8">Activated by threonine and tyrosine phosphorylation.</text>
</comment>
<keyword evidence="12" id="KW-1185">Reference proteome</keyword>
<name>A0A1Y1UR62_9TREE</name>
<feature type="region of interest" description="Disordered" evidence="9">
    <location>
        <begin position="1"/>
        <end position="181"/>
    </location>
</feature>
<feature type="domain" description="Protein kinase" evidence="10">
    <location>
        <begin position="260"/>
        <end position="558"/>
    </location>
</feature>
<dbReference type="GeneID" id="33561033"/>
<dbReference type="Proteomes" id="UP000193218">
    <property type="component" value="Unassembled WGS sequence"/>
</dbReference>
<evidence type="ECO:0000313" key="11">
    <source>
        <dbReference type="EMBL" id="ORX40553.1"/>
    </source>
</evidence>
<feature type="compositionally biased region" description="Low complexity" evidence="9">
    <location>
        <begin position="15"/>
        <end position="24"/>
    </location>
</feature>
<dbReference type="PROSITE" id="PS50011">
    <property type="entry name" value="PROTEIN_KINASE_DOM"/>
    <property type="match status" value="1"/>
</dbReference>
<feature type="region of interest" description="Disordered" evidence="9">
    <location>
        <begin position="649"/>
        <end position="768"/>
    </location>
</feature>
<protein>
    <recommendedName>
        <fullName evidence="1 8">Mitogen-activated protein kinase</fullName>
        <ecNumber evidence="1 8">2.7.11.24</ecNumber>
    </recommendedName>
</protein>
<dbReference type="PROSITE" id="PS01351">
    <property type="entry name" value="MAPK"/>
    <property type="match status" value="1"/>
</dbReference>
<feature type="compositionally biased region" description="Basic and acidic residues" evidence="9">
    <location>
        <begin position="835"/>
        <end position="846"/>
    </location>
</feature>
<feature type="compositionally biased region" description="Low complexity" evidence="9">
    <location>
        <begin position="147"/>
        <end position="159"/>
    </location>
</feature>
<evidence type="ECO:0000256" key="9">
    <source>
        <dbReference type="SAM" id="MobiDB-lite"/>
    </source>
</evidence>
<evidence type="ECO:0000256" key="1">
    <source>
        <dbReference type="ARBA" id="ARBA00012411"/>
    </source>
</evidence>
<organism evidence="11 12">
    <name type="scientific">Kockovaella imperatae</name>
    <dbReference type="NCBI Taxonomy" id="4999"/>
    <lineage>
        <taxon>Eukaryota</taxon>
        <taxon>Fungi</taxon>
        <taxon>Dikarya</taxon>
        <taxon>Basidiomycota</taxon>
        <taxon>Agaricomycotina</taxon>
        <taxon>Tremellomycetes</taxon>
        <taxon>Tremellales</taxon>
        <taxon>Cuniculitremaceae</taxon>
        <taxon>Kockovaella</taxon>
    </lineage>
</organism>
<keyword evidence="6 7" id="KW-0067">ATP-binding</keyword>
<dbReference type="InterPro" id="IPR000719">
    <property type="entry name" value="Prot_kinase_dom"/>
</dbReference>
<dbReference type="Gene3D" id="3.30.200.20">
    <property type="entry name" value="Phosphorylase Kinase, domain 1"/>
    <property type="match status" value="1"/>
</dbReference>
<feature type="compositionally biased region" description="Polar residues" evidence="9">
    <location>
        <begin position="751"/>
        <end position="768"/>
    </location>
</feature>
<dbReference type="OrthoDB" id="192887at2759"/>
<dbReference type="STRING" id="4999.A0A1Y1UR62"/>
<feature type="compositionally biased region" description="Polar residues" evidence="9">
    <location>
        <begin position="1"/>
        <end position="13"/>
    </location>
</feature>
<proteinExistence type="inferred from homology"/>
<comment type="catalytic activity">
    <reaction evidence="8">
        <text>L-threonyl-[protein] + ATP = O-phospho-L-threonyl-[protein] + ADP + H(+)</text>
        <dbReference type="Rhea" id="RHEA:46608"/>
        <dbReference type="Rhea" id="RHEA-COMP:11060"/>
        <dbReference type="Rhea" id="RHEA-COMP:11605"/>
        <dbReference type="ChEBI" id="CHEBI:15378"/>
        <dbReference type="ChEBI" id="CHEBI:30013"/>
        <dbReference type="ChEBI" id="CHEBI:30616"/>
        <dbReference type="ChEBI" id="CHEBI:61977"/>
        <dbReference type="ChEBI" id="CHEBI:456216"/>
        <dbReference type="EC" id="2.7.11.24"/>
    </reaction>
</comment>
<feature type="binding site" evidence="7">
    <location>
        <position position="289"/>
    </location>
    <ligand>
        <name>ATP</name>
        <dbReference type="ChEBI" id="CHEBI:30616"/>
    </ligand>
</feature>
<dbReference type="InParanoid" id="A0A1Y1UR62"/>
<dbReference type="RefSeq" id="XP_021874232.1">
    <property type="nucleotide sequence ID" value="XM_022019224.1"/>
</dbReference>
<dbReference type="InterPro" id="IPR050117">
    <property type="entry name" value="MAPK"/>
</dbReference>
<keyword evidence="4 7" id="KW-0547">Nucleotide-binding</keyword>
<sequence>MSEEYTPSSQVDLRSSPSNPINPNMPLLAVPPPLSNLPRSKARSRRYSKNLGGPRNAAAAPLPPPGPPVKYPQPGVEVSGMAAASSLAASSSNNSSTPSLNSLPRDNSMTVDSTLPSLTTSTSHSIHSTNPSTSTDSQQPIITPPDGSSSSTVPTIPSGSGTGGGVPFPNSQSSQSVEQKSITANAFGESLAERLGQYAQPTGITQMAEAARRGQAGLGISVPAKRSTEEEHPLSDKALKARGYHTILAQRHLFHIPSRFNYVRPLGSGAYGLVILANEPASDTDVAIKCVTRVFDQVILAKRALREISLLKHFSLQGGNKNLSGLVDLDSVWEGYNEIYFYLEPLQTDLHHVIHKSKEMLSLGHIKWIFYQILRGMKYVHSANVIHRDLKPGNILLNEDCEVRVCDFGLARGFYPVKGEEDQNQQLLLTEHVATKWYRAPEVLLHHRRYTTAIDVWSIGCILAELLTRKTLFPGEGTLDQLKLILGVLGTPNDELMSRVANEKSAEMVRSLGLYEPRPLSEVIPEADPEALDLLSRLLDINPFTRITVPEAIKHPWLTGLHVPYDEPDCPEVFSQWEEVEKLDSVEAIREVITREIEEYREMVRNQAYEDDSDVFSEGYTSGEDNGGSTPGMLGVDSTGAVYMTPMTTSSLGMSPRDSTDASATMPPQYGNELSRGSTLEMDKRQDTVVRGPLAPRKRTTSSKLFQRDFSPVQGTHSRLPDQDIAVESPSTSSSTTASRKSSFHQHRRPNSSFLFGSGMTPMSQRPNTIIGDEALSSMTMSGRRPKSRTPSLAAAEFGAVRPIVRGLSSMNLHDLGQRAREEGCEDALAGGDEVLPRDGRLDPEGKGAAPMLVSPRDAPPSAQSNL</sequence>
<feature type="region of interest" description="Disordered" evidence="9">
    <location>
        <begin position="825"/>
        <end position="867"/>
    </location>
</feature>
<evidence type="ECO:0000256" key="6">
    <source>
        <dbReference type="ARBA" id="ARBA00022840"/>
    </source>
</evidence>
<dbReference type="SUPFAM" id="SSF56112">
    <property type="entry name" value="Protein kinase-like (PK-like)"/>
    <property type="match status" value="1"/>
</dbReference>
<dbReference type="EMBL" id="NBSH01000001">
    <property type="protein sequence ID" value="ORX40553.1"/>
    <property type="molecule type" value="Genomic_DNA"/>
</dbReference>
<keyword evidence="2 8" id="KW-0723">Serine/threonine-protein kinase</keyword>
<dbReference type="FunFam" id="1.10.510.10:FF:000040">
    <property type="entry name" value="Mitogen-activated protein kinase"/>
    <property type="match status" value="1"/>
</dbReference>
<evidence type="ECO:0000256" key="7">
    <source>
        <dbReference type="PROSITE-ProRule" id="PRU10141"/>
    </source>
</evidence>
<gene>
    <name evidence="11" type="ORF">BD324DRAFT_7186</name>
</gene>
<dbReference type="InterPro" id="IPR017441">
    <property type="entry name" value="Protein_kinase_ATP_BS"/>
</dbReference>
<dbReference type="PROSITE" id="PS00108">
    <property type="entry name" value="PROTEIN_KINASE_ST"/>
    <property type="match status" value="1"/>
</dbReference>
<comment type="caution">
    <text evidence="11">The sequence shown here is derived from an EMBL/GenBank/DDBJ whole genome shotgun (WGS) entry which is preliminary data.</text>
</comment>
<feature type="compositionally biased region" description="Pro residues" evidence="9">
    <location>
        <begin position="61"/>
        <end position="71"/>
    </location>
</feature>
<dbReference type="InterPro" id="IPR011009">
    <property type="entry name" value="Kinase-like_dom_sf"/>
</dbReference>
<dbReference type="Pfam" id="PF00069">
    <property type="entry name" value="Pkinase"/>
    <property type="match status" value="1"/>
</dbReference>
<dbReference type="PANTHER" id="PTHR24055">
    <property type="entry name" value="MITOGEN-ACTIVATED PROTEIN KINASE"/>
    <property type="match status" value="1"/>
</dbReference>
<accession>A0A1Y1UR62</accession>
<feature type="compositionally biased region" description="Low complexity" evidence="9">
    <location>
        <begin position="729"/>
        <end position="741"/>
    </location>
</feature>
<evidence type="ECO:0000256" key="8">
    <source>
        <dbReference type="RuleBase" id="RU361165"/>
    </source>
</evidence>
<feature type="compositionally biased region" description="Polar residues" evidence="9">
    <location>
        <begin position="169"/>
        <end position="181"/>
    </location>
</feature>
<dbReference type="InterPro" id="IPR003527">
    <property type="entry name" value="MAP_kinase_CS"/>
</dbReference>
<evidence type="ECO:0000313" key="12">
    <source>
        <dbReference type="Proteomes" id="UP000193218"/>
    </source>
</evidence>
<dbReference type="EC" id="2.7.11.24" evidence="1 8"/>
<feature type="compositionally biased region" description="Low complexity" evidence="9">
    <location>
        <begin position="113"/>
        <end position="135"/>
    </location>
</feature>
<dbReference type="CDD" id="cd07834">
    <property type="entry name" value="STKc_MAPK"/>
    <property type="match status" value="1"/>
</dbReference>
<evidence type="ECO:0000256" key="5">
    <source>
        <dbReference type="ARBA" id="ARBA00022777"/>
    </source>
</evidence>
<comment type="cofactor">
    <cofactor evidence="8">
        <name>Mg(2+)</name>
        <dbReference type="ChEBI" id="CHEBI:18420"/>
    </cofactor>
</comment>
<keyword evidence="5 8" id="KW-0418">Kinase</keyword>
<keyword evidence="8" id="KW-0460">Magnesium</keyword>
<evidence type="ECO:0000259" key="10">
    <source>
        <dbReference type="PROSITE" id="PS50011"/>
    </source>
</evidence>
<feature type="compositionally biased region" description="Low complexity" evidence="9">
    <location>
        <begin position="82"/>
        <end position="103"/>
    </location>
</feature>
<evidence type="ECO:0000256" key="3">
    <source>
        <dbReference type="ARBA" id="ARBA00022679"/>
    </source>
</evidence>
<dbReference type="PROSITE" id="PS00107">
    <property type="entry name" value="PROTEIN_KINASE_ATP"/>
    <property type="match status" value="1"/>
</dbReference>
<evidence type="ECO:0000256" key="4">
    <source>
        <dbReference type="ARBA" id="ARBA00022741"/>
    </source>
</evidence>